<dbReference type="AlphaFoldDB" id="A0A8S0Y6Y6"/>
<dbReference type="RefSeq" id="WP_174627246.1">
    <property type="nucleotide sequence ID" value="NZ_CADCXN010000102.1"/>
</dbReference>
<proteinExistence type="predicted"/>
<evidence type="ECO:0000313" key="2">
    <source>
        <dbReference type="Proteomes" id="UP000494216"/>
    </source>
</evidence>
<accession>A0A8S0Y6Y6</accession>
<comment type="caution">
    <text evidence="1">The sequence shown here is derived from an EMBL/GenBank/DDBJ whole genome shotgun (WGS) entry which is preliminary data.</text>
</comment>
<organism evidence="1 2">
    <name type="scientific">Candidatus Methylobacter favarea</name>
    <dbReference type="NCBI Taxonomy" id="2707345"/>
    <lineage>
        <taxon>Bacteria</taxon>
        <taxon>Pseudomonadati</taxon>
        <taxon>Pseudomonadota</taxon>
        <taxon>Gammaproteobacteria</taxon>
        <taxon>Methylococcales</taxon>
        <taxon>Methylococcaceae</taxon>
        <taxon>Methylobacter</taxon>
    </lineage>
</organism>
<keyword evidence="2" id="KW-1185">Reference proteome</keyword>
<dbReference type="Proteomes" id="UP000494216">
    <property type="component" value="Unassembled WGS sequence"/>
</dbReference>
<protein>
    <submittedName>
        <fullName evidence="1">Uncharacterized protein</fullName>
    </submittedName>
</protein>
<sequence>MAASNRSDKPLKIDGIDIELKEKQFMDVDFEYYKVIKTKTKKNSHSFNNEMKSFRRV</sequence>
<name>A0A8S0Y6Y6_9GAMM</name>
<dbReference type="EMBL" id="CADCXN010000102">
    <property type="protein sequence ID" value="CAA9892479.1"/>
    <property type="molecule type" value="Genomic_DNA"/>
</dbReference>
<evidence type="ECO:0000313" key="1">
    <source>
        <dbReference type="EMBL" id="CAA9892479.1"/>
    </source>
</evidence>
<gene>
    <name evidence="1" type="ORF">METHB2_70086</name>
</gene>
<reference evidence="1 2" key="1">
    <citation type="submission" date="2020-02" db="EMBL/GenBank/DDBJ databases">
        <authorList>
            <person name="Hogendoorn C."/>
        </authorList>
    </citation>
    <scope>NUCLEOTIDE SEQUENCE [LARGE SCALE GENOMIC DNA]</scope>
    <source>
        <strain evidence="1">METHB21</strain>
    </source>
</reference>